<protein>
    <submittedName>
        <fullName evidence="2">Uncharacterized protein</fullName>
    </submittedName>
</protein>
<feature type="region of interest" description="Disordered" evidence="1">
    <location>
        <begin position="1"/>
        <end position="75"/>
    </location>
</feature>
<sequence>GDWPHQGLHNGPGSDRTDPISHLRGRILRDADLRPGSPEADRRRPRELRGGPESREPPAGLPPDGPGPGTRHGTL</sequence>
<feature type="non-terminal residue" evidence="2">
    <location>
        <position position="75"/>
    </location>
</feature>
<dbReference type="AlphaFoldDB" id="A0A6J4QNP7"/>
<reference evidence="2" key="1">
    <citation type="submission" date="2020-02" db="EMBL/GenBank/DDBJ databases">
        <authorList>
            <person name="Meier V. D."/>
        </authorList>
    </citation>
    <scope>NUCLEOTIDE SEQUENCE</scope>
    <source>
        <strain evidence="2">AVDCRST_MAG28</strain>
    </source>
</reference>
<name>A0A6J4QNP7_9ACTN</name>
<feature type="compositionally biased region" description="Basic and acidic residues" evidence="1">
    <location>
        <begin position="15"/>
        <end position="56"/>
    </location>
</feature>
<organism evidence="2">
    <name type="scientific">uncultured Rubrobacteraceae bacterium</name>
    <dbReference type="NCBI Taxonomy" id="349277"/>
    <lineage>
        <taxon>Bacteria</taxon>
        <taxon>Bacillati</taxon>
        <taxon>Actinomycetota</taxon>
        <taxon>Rubrobacteria</taxon>
        <taxon>Rubrobacterales</taxon>
        <taxon>Rubrobacteraceae</taxon>
        <taxon>environmental samples</taxon>
    </lineage>
</organism>
<evidence type="ECO:0000256" key="1">
    <source>
        <dbReference type="SAM" id="MobiDB-lite"/>
    </source>
</evidence>
<dbReference type="EMBL" id="CADCVE010000027">
    <property type="protein sequence ID" value="CAA9450240.1"/>
    <property type="molecule type" value="Genomic_DNA"/>
</dbReference>
<evidence type="ECO:0000313" key="2">
    <source>
        <dbReference type="EMBL" id="CAA9450240.1"/>
    </source>
</evidence>
<feature type="non-terminal residue" evidence="2">
    <location>
        <position position="1"/>
    </location>
</feature>
<accession>A0A6J4QNP7</accession>
<proteinExistence type="predicted"/>
<gene>
    <name evidence="2" type="ORF">AVDCRST_MAG28-1364</name>
</gene>